<dbReference type="InterPro" id="IPR051609">
    <property type="entry name" value="NmrA/Isoflavone_reductase-like"/>
</dbReference>
<dbReference type="InterPro" id="IPR036291">
    <property type="entry name" value="NAD(P)-bd_dom_sf"/>
</dbReference>
<evidence type="ECO:0000256" key="1">
    <source>
        <dbReference type="ARBA" id="ARBA00005725"/>
    </source>
</evidence>
<accession>A0A9P9I7I6</accession>
<evidence type="ECO:0000256" key="3">
    <source>
        <dbReference type="ARBA" id="ARBA00023002"/>
    </source>
</evidence>
<gene>
    <name evidence="5" type="ORF">B0J11DRAFT_620453</name>
</gene>
<proteinExistence type="inferred from homology"/>
<keyword evidence="2" id="KW-0521">NADP</keyword>
<dbReference type="OrthoDB" id="10000533at2759"/>
<dbReference type="AlphaFoldDB" id="A0A9P9I7I6"/>
<sequence length="313" mass="34094">MSSKIIAVAGGTGNIGRAIVEELIAHGGYKIFILARAGSHEKSKELGCPILAIDYSNQSSLISALELNGIDTVISTLSSGAGADPELALIKAAEASKITRRYIASIWGVRYTADVAKYYTNAHAKMSALAALESSSLEYTSVLNGFFLDYFGIPHIKSYLPSFPFVIDMANNAASIPASGDAPIVFTYSFDVGRFVGKLLSESKWEKESVVIGDQITWNQFLALAEDVKGTKFSVSHDSLELLHKGQITELPGHKELYPFFPKETLQGAAAVFSILMEKGFVNLEREGSLNERYKDVKVKTVRQLVEEAWKGK</sequence>
<comment type="caution">
    <text evidence="5">The sequence shown here is derived from an EMBL/GenBank/DDBJ whole genome shotgun (WGS) entry which is preliminary data.</text>
</comment>
<comment type="similarity">
    <text evidence="1">Belongs to the NmrA-type oxidoreductase family. Isoflavone reductase subfamily.</text>
</comment>
<dbReference type="PANTHER" id="PTHR47706:SF4">
    <property type="entry name" value="NMRA-LIKE DOMAIN-CONTAINING PROTEIN"/>
    <property type="match status" value="1"/>
</dbReference>
<dbReference type="PANTHER" id="PTHR47706">
    <property type="entry name" value="NMRA-LIKE FAMILY PROTEIN"/>
    <property type="match status" value="1"/>
</dbReference>
<dbReference type="Pfam" id="PF05368">
    <property type="entry name" value="NmrA"/>
    <property type="match status" value="1"/>
</dbReference>
<dbReference type="InterPro" id="IPR008030">
    <property type="entry name" value="NmrA-like"/>
</dbReference>
<dbReference type="Proteomes" id="UP000700596">
    <property type="component" value="Unassembled WGS sequence"/>
</dbReference>
<dbReference type="SUPFAM" id="SSF51735">
    <property type="entry name" value="NAD(P)-binding Rossmann-fold domains"/>
    <property type="match status" value="1"/>
</dbReference>
<dbReference type="EMBL" id="JAGMWT010000033">
    <property type="protein sequence ID" value="KAH7109309.1"/>
    <property type="molecule type" value="Genomic_DNA"/>
</dbReference>
<evidence type="ECO:0000256" key="2">
    <source>
        <dbReference type="ARBA" id="ARBA00022857"/>
    </source>
</evidence>
<protein>
    <recommendedName>
        <fullName evidence="4">NmrA-like domain-containing protein</fullName>
    </recommendedName>
</protein>
<dbReference type="Gene3D" id="3.40.50.720">
    <property type="entry name" value="NAD(P)-binding Rossmann-like Domain"/>
    <property type="match status" value="1"/>
</dbReference>
<keyword evidence="6" id="KW-1185">Reference proteome</keyword>
<evidence type="ECO:0000313" key="6">
    <source>
        <dbReference type="Proteomes" id="UP000700596"/>
    </source>
</evidence>
<organism evidence="5 6">
    <name type="scientific">Dendryphion nanum</name>
    <dbReference type="NCBI Taxonomy" id="256645"/>
    <lineage>
        <taxon>Eukaryota</taxon>
        <taxon>Fungi</taxon>
        <taxon>Dikarya</taxon>
        <taxon>Ascomycota</taxon>
        <taxon>Pezizomycotina</taxon>
        <taxon>Dothideomycetes</taxon>
        <taxon>Pleosporomycetidae</taxon>
        <taxon>Pleosporales</taxon>
        <taxon>Torulaceae</taxon>
        <taxon>Dendryphion</taxon>
    </lineage>
</organism>
<dbReference type="Gene3D" id="3.90.25.10">
    <property type="entry name" value="UDP-galactose 4-epimerase, domain 1"/>
    <property type="match status" value="1"/>
</dbReference>
<name>A0A9P9I7I6_9PLEO</name>
<evidence type="ECO:0000259" key="4">
    <source>
        <dbReference type="Pfam" id="PF05368"/>
    </source>
</evidence>
<feature type="domain" description="NmrA-like" evidence="4">
    <location>
        <begin position="3"/>
        <end position="248"/>
    </location>
</feature>
<evidence type="ECO:0000313" key="5">
    <source>
        <dbReference type="EMBL" id="KAH7109309.1"/>
    </source>
</evidence>
<dbReference type="GO" id="GO:0016491">
    <property type="term" value="F:oxidoreductase activity"/>
    <property type="evidence" value="ECO:0007669"/>
    <property type="project" value="UniProtKB-KW"/>
</dbReference>
<keyword evidence="3" id="KW-0560">Oxidoreductase</keyword>
<reference evidence="5" key="1">
    <citation type="journal article" date="2021" name="Nat. Commun.">
        <title>Genetic determinants of endophytism in the Arabidopsis root mycobiome.</title>
        <authorList>
            <person name="Mesny F."/>
            <person name="Miyauchi S."/>
            <person name="Thiergart T."/>
            <person name="Pickel B."/>
            <person name="Atanasova L."/>
            <person name="Karlsson M."/>
            <person name="Huettel B."/>
            <person name="Barry K.W."/>
            <person name="Haridas S."/>
            <person name="Chen C."/>
            <person name="Bauer D."/>
            <person name="Andreopoulos W."/>
            <person name="Pangilinan J."/>
            <person name="LaButti K."/>
            <person name="Riley R."/>
            <person name="Lipzen A."/>
            <person name="Clum A."/>
            <person name="Drula E."/>
            <person name="Henrissat B."/>
            <person name="Kohler A."/>
            <person name="Grigoriev I.V."/>
            <person name="Martin F.M."/>
            <person name="Hacquard S."/>
        </authorList>
    </citation>
    <scope>NUCLEOTIDE SEQUENCE</scope>
    <source>
        <strain evidence="5">MPI-CAGE-CH-0243</strain>
    </source>
</reference>